<evidence type="ECO:0000259" key="21">
    <source>
        <dbReference type="PROSITE" id="PS51820"/>
    </source>
</evidence>
<gene>
    <name evidence="23" type="primary">LOC110983068</name>
</gene>
<protein>
    <submittedName>
        <fullName evidence="23">Fibrocystin-L-like isoform X2</fullName>
    </submittedName>
</protein>
<name>A0A8B7YYU9_ACAPL</name>
<comment type="subcellular location">
    <subcellularLocation>
        <location evidence="2">Cell membrane</location>
    </subcellularLocation>
    <subcellularLocation>
        <location evidence="3">Cell projection</location>
    </subcellularLocation>
    <subcellularLocation>
        <location evidence="1">Membrane</location>
        <topology evidence="1">Single-pass membrane protein</topology>
    </subcellularLocation>
</comment>
<dbReference type="PROSITE" id="PS51820">
    <property type="entry name" value="PA14"/>
    <property type="match status" value="1"/>
</dbReference>
<evidence type="ECO:0000313" key="22">
    <source>
        <dbReference type="Proteomes" id="UP000694845"/>
    </source>
</evidence>
<keyword evidence="22" id="KW-1185">Reference proteome</keyword>
<evidence type="ECO:0000259" key="19">
    <source>
        <dbReference type="PROSITE" id="PS50865"/>
    </source>
</evidence>
<evidence type="ECO:0000256" key="11">
    <source>
        <dbReference type="ARBA" id="ARBA00022989"/>
    </source>
</evidence>
<proteinExistence type="predicted"/>
<keyword evidence="5 17" id="KW-0812">Transmembrane</keyword>
<dbReference type="Pfam" id="PF24606">
    <property type="entry name" value="CEMIP_beta-hel"/>
    <property type="match status" value="2"/>
</dbReference>
<dbReference type="OrthoDB" id="120976at2759"/>
<evidence type="ECO:0000256" key="10">
    <source>
        <dbReference type="ARBA" id="ARBA00022833"/>
    </source>
</evidence>
<dbReference type="RefSeq" id="XP_022097675.1">
    <property type="nucleotide sequence ID" value="XM_022241983.1"/>
</dbReference>
<evidence type="ECO:0000256" key="3">
    <source>
        <dbReference type="ARBA" id="ARBA00004316"/>
    </source>
</evidence>
<sequence>MASLTTAMLLVIASLTRHTVDASEAKVNSLSFNYGSTAGGTRITIFGTGFSPDPFSFGEGNEDKGNLVFLQNSFFSIPCDVIPYLSNTEKIVCDTRSLKDEGTFSVYVIVDGVPVERYCNKDPWCEFTYREANTPTISSVTPMSGLPGTKLTIRGKIITDIYDPSKALEDEDDNYEGKPQILRVYWGNYFCDPVDPETEDFYNIALDSADSQYGVIECVPVGTYIASQSLSYLVSDEYGRSASDKSILKVSGRNQLYLYQAHADVLDVSPTLGSTQGGTVLTIHGQYFDERNTIVFVQGVPCEIFNISTTEILCVTGPAPPEQSIYPGGRGLEYEVWRDTSVNLDDADWNTSAADYNSTVVLEASSTPEHVFGEEENFVSRLTGFFVPPRTGEYRFFVRGDDLVDLWLSSTASADNLTKIAYISSHQQNWHSVDSQSSEKLTLIGGQSYYMEARHREYGGSDFVQVGVAFFDVPLNTFNTSTATNELQEIATTSTVHKELQTLTVVGGSYETQKVYVELPSCPTTVASSNDSSSACNISGVYRLQFDGQMTGDIDVTASAAEVQAALNAILDPDTVAVTQSSDGYANTYTVEFHIAQEGIALLTVDQDDPNLVVMVTQVKSYAPVELSEFALLYDGITSVPLSPSSTAEEVQNALLEMFSVKCSTSGSIKGYLVQDYEGDSLGWINGEVINSQEPYCGRWLIKNPYHIFYAGRSRTSGSEKELDSFDIRQYDQLCFGHRGGIQSFIQVRIHWMDQEFNDRVNWINLLDSKLQSSESWLYTCLDVHTLIQSTWVYNQHLSGTALRFERIRVFRIEGQDLFLDNLYIGRSVPQYVREQRAASPNGIFVLDASVHKTDLSFNITLTPAACGNDFPLIGIKDANISTNSSSEVAYWSETWPSDTMISVQRRVPATPPIGGTFEIELYGVNFEVSAQATADQLKEALQANLDIGSLEVFREGSCSGYSWEVEWLSKGGKQPLMQVNGSGLTGYEVGVTSHRVEEGHVFLAPIPGEFLRLAHPQPQVEVIVNNVPSSCSLGQCSFEYSDSVTPKILSSTPANGSAYHDTVLTITGSGFSVNAGENNVTIGGAVCDVVSFNESSVSCAVTESAAGLYNISLMVEGRGNSLYPNGPITFQYELGVTNVSPTSGSTAGGTRVNITGYGFSEDMQSTSVTIGGQSCIIDTITYDEIQCVIALDTQESRRRRRSLQVDLIIVVNSQTLTEEGIFTFDPSLTPTILGISPNVSSVKGGGILTISGSGFGSSGAKVTVGNADCVVTAQADGEVNCTIPEHSPGTFYVILEVTDQGFAEANGMTFVYQLDVTGIFPDSGSVQGVTAVTIAGVGFGTNTSDVSVSLGGVACTVNSVADSSIQCLTTSSEATHSVDNFGKHQSYGIGYKWNPQVLSVTAGDVVVWQWSVQQQVTGIGYAVMQTADADAVMYDGQGFYSGERSSDGNFAYRFSTPGTYYYSSGPVDEDGNLYMKGIVKVNEPTATSNKVVVTVGGYDALHDTQSDVGEPMSSDNCSGSSMAIPSCNVPPAEQPDSSSFYFSYWACKTPIVDDFGPKVGTPDQIINVTGLGFSDVPCENEISFGSYSCIPQMATNVSVTCLMDTAGSMPVGQPLSISLVVKNLGRALVQIPMPADRGFTLKPQIDALSTHSGGITGGTEVVISGNGFSSDTVSVWIGSSGCLVQSVTYMQVVCKTTPATAGSAELRLEINSQWAACNDDCSFEFSEAMTPVVDGISPTTVSGASTSIQILGYGFVNETSDITVMIGGVACVVTNAYDEEIQCDVGYVSVGDQPVVVNIAGKGDAYFNVSNIVTSAMVIDSIDPSSGSTEGGQSITILGSGFVDGSTTVDIDGSDCVIESVSLYEIICVTSDHAAGVVDLVVTSQGEDYPAANYEYSASDTPTISSITPTSGVTGDSITISGSSFSTNTSDVAVFIDGVVCTVSSAADDSIACSVGPHSAGTYAVVIYIKGKGLSGSDTMFEYELTLSSVSPVEGSFGGGRILSIDGAGFDETAIVMVCNNSCPISNSTSSLIECEVPANSGSGEVVCDVTVTLASGATSTESDAFTYKTSLTPVIDSVEPRRGGTAGGTTLNITGSGFESSGNVVTVGGSPCTVQSESTTEIICETGPHSPPEMTKVRVEVGNNGIATQDNADFYYIDVWSSRYTWGNQDPPVEGDFVVVPAGQTLLLDISTPILKMLLIQGGKVMFDEADIELHAENILIVDGGHLQVGTEEEPFQHEATIMMHGHVRSTELPLFGAKTLAVRNGTLDLHGKPVPITWTRLAQTAGAGATRMVLEKSVTWKAGDQIVIASTGHRHSQRQNEFLTITAVSGDGTVLDFEPALEYEHYGFTQVVEGVVLEMRAEVGMVTRNVKFRGSVQEEWVETYEACPEEFDTNQFATQTCFLGRFGEETGSDQFGAQMMLFAKYQDQQLVKGRIEYVEVTHAGQAFRLGRYPIHFHLNGDVSGSYVRGCGIHHTFNRAVTIHAVHNLLVEHNVAYNVMGHAYFLEDGIETGNIIQYNLGVFVRPSSSLLNVDITPATYWVTNPDNIVRHNAAAGGSHFGFWYNMPTNPGGPSFTSSICPRKVPLGEFRNNSAHAQGWYGIWIFPTYTPKVGGGCNSWEDEPAKYYSLYAWETERGAEAVVSGAIQFHDFVISDADKAGVEYQDIGAPWGGALVKNLTVIGYSNISDPSECTEAGVQGPKADGLTVDGAKFINFDQSRCAAFRTCGHCKVDQGGFSVRTQGLEFLNSPNKAAFKWQHEVWIEDMDGTLTGMTDYIVLPSNPNLPSDHCTQEAGYSVGFSGSHCDTTVRLHRLAFNNPLPSSLRYKNTLFTNAQGTSRIPYHKKRITHPEGWMITLIDGDNYNMIFENVDHVTNISYTARFYNFDDGDYVLINHNFTQRPDKFATIGIIENSTESVPTYAANENGDWHFENETRILTYIVSGKGESGPVNRDVDLDVYQCFYLDCLPPVPEIPEPPPAGRPVDARLWSDPLSWDDVESGWSGNLNGSVTNVMIMPSVWMVADVQLPVMNKLFIYGALEIEDSQDNKLEATYILIQGGRLVIGFSDSNPFQHEMKILLNGHHFTPDQPLPNGPNLGSKALGVFGGLDIHGKNRSIYWTQLSATVSPGDSTLTVKDETDWEVGDEIVVATTSYEAWQTETFKIEAVTDASTFQINGTFAFRHIAEYNDDYVLAAEVGLLTRNIKIEGNDYDLLFDESYGARVLVGRFFQDGVQYKGYARISNVEFYHSGQEGWSDFFDPRYSLAFLDVGEITAEAPSSVKGCSFHNGFSPAIGVFGTDGLVVRDNVIHHTVGSAIIVRDDNTQLIHNLVTLMVFPGTYQDRFESENLDWNAGIEVDKADKVVLINNTVAGSERVAFKVRGEACFDPPNPLTDWYGNVGHSTLHGIHIFLSPILPCTKVANFLIYKSWDFGIYHQSTARVLVTDVKLVDNKIAILPIVFSPAALSHKTSDKFVRVKDSLIVGVSDSFECSSDSVVPENAVQSSRQRAPRAPGGGHSGLVWPSFASGPNLAPFFAFHPVASYPMINGVTQVQNVDFRSFGEHCGKTDAMIVTNAASEDALHPIEISGITMTNVDEARKVFLHRPNVGSVNPSDCVDMDCDGMKKAMIRDLDGSLLGSPGTLIPQSEFEWDGDPRRGLGDYRIPKVMLTRPDGSRIPVEDKAPNKGIYRGHNNECTFNSNWRAYECHGIDHRMLVVESMDADTEVRRLTPLAMYSDSYVDLINGPQDNGWCHGYTCQERISTLYTIVATGKDYEVYFTSTNPQVLRLHLLNSDENQAVVLGIWYANPQRLDVYYKNEYVTPTNADYSTGEFTWKAKDPSLPADQYNPSVTSNVHGENYFERDTQTLWLLVKGPVPVEIRTTAVIMVTFGVPAVSVDNFYEDANLVRNLAALLNVDQSQIRVVDVVSESSGRRRRRAAEGEAEVIMEIGPPPSETIDSPGSDTVNQTSSNTTTAAPPSGSTPAPGGNLNFDDLVEVQSILADTMQSGDLGDALNITVTSMLMSDPVAVVVDPTGGVRATNETGGSSDVPSGTKTYDELMREEEEQENANLELEIEYRTPVALVLHTQPDGAREGAVLTQQPTVYAVDALGNIVPQLGARLNPWQLTVSINPSTPSADTIQLTGNLTVAFDGSWANFTDLTLDVQASGVILDFQITLPNTSSLEVSAQPFDVAVRPYYLMALTSPDAASINSTFDVIVELRDEITMLVPQNLSAKGLEWHALIALNMPTNYRGQLRGQLETTFDLATAQAQFTNLSIDAAGVSYILAVSVETIPSSAYQLGLMLDPFDVVDPSTVNVTGPTRRLMLRFDVSYDEVVAGKEDLLEINFLNYINGRYTGVLISSVLIERGSVLISFDMQGDVDTAVDELWMDLQGGSFSLEFDGYTLQAESYLLVNGEEYGVPTEPPAGFPIWAIAVIVVVVLVVVLLIVLVIVKLCCTRGKTVSSVEAAPLTESFKLKEFTSSGSLNNPLLKVDHEPDGSAFDPYANGSPNTPRRTPEVEVTALPPGFTESTGQEERLLEERIKMMIMVKNSDGTFQKLGAVQANKVGTARALREDVKRALPAKLRDKKFILLDETLKDIDGPREKKAMLSEIYRSECVLMRWVRDQDVAKLCVCGLVGQFECSLCRRQTYCSPQCQSTDWVRHSMQCSSYAVASVDNPRL</sequence>
<feature type="domain" description="PA14" evidence="21">
    <location>
        <begin position="327"/>
        <end position="482"/>
    </location>
</feature>
<dbReference type="Gene3D" id="2.60.120.1560">
    <property type="match status" value="1"/>
</dbReference>
<keyword evidence="13" id="KW-0325">Glycoprotein</keyword>
<dbReference type="InterPro" id="IPR052387">
    <property type="entry name" value="Fibrocystin"/>
</dbReference>
<feature type="domain" description="MYND-type" evidence="19">
    <location>
        <begin position="4624"/>
        <end position="4662"/>
    </location>
</feature>
<evidence type="ECO:0000256" key="12">
    <source>
        <dbReference type="ARBA" id="ARBA00023136"/>
    </source>
</evidence>
<dbReference type="GO" id="GO:0008270">
    <property type="term" value="F:zinc ion binding"/>
    <property type="evidence" value="ECO:0007669"/>
    <property type="project" value="UniProtKB-KW"/>
</dbReference>
<dbReference type="FunFam" id="2.60.40.10:FF:001057">
    <property type="entry name" value="PKHD1 like 1"/>
    <property type="match status" value="1"/>
</dbReference>
<evidence type="ECO:0000256" key="17">
    <source>
        <dbReference type="SAM" id="Phobius"/>
    </source>
</evidence>
<dbReference type="InterPro" id="IPR012334">
    <property type="entry name" value="Pectin_lyas_fold"/>
</dbReference>
<evidence type="ECO:0000256" key="1">
    <source>
        <dbReference type="ARBA" id="ARBA00004167"/>
    </source>
</evidence>
<feature type="signal peptide" evidence="18">
    <location>
        <begin position="1"/>
        <end position="22"/>
    </location>
</feature>
<dbReference type="InterPro" id="IPR013783">
    <property type="entry name" value="Ig-like_fold"/>
</dbReference>
<evidence type="ECO:0000256" key="8">
    <source>
        <dbReference type="ARBA" id="ARBA00022737"/>
    </source>
</evidence>
<dbReference type="SUPFAM" id="SSF51126">
    <property type="entry name" value="Pectin lyase-like"/>
    <property type="match status" value="2"/>
</dbReference>
<dbReference type="GO" id="GO:0042995">
    <property type="term" value="C:cell projection"/>
    <property type="evidence" value="ECO:0007669"/>
    <property type="project" value="UniProtKB-SubCell"/>
</dbReference>
<feature type="transmembrane region" description="Helical" evidence="17">
    <location>
        <begin position="4425"/>
        <end position="4447"/>
    </location>
</feature>
<feature type="compositionally biased region" description="Low complexity" evidence="16">
    <location>
        <begin position="3963"/>
        <end position="3983"/>
    </location>
</feature>
<dbReference type="PANTHER" id="PTHR46769">
    <property type="entry name" value="POLYCYSTIC KIDNEY AND HEPATIC DISEASE 1 (AUTOSOMAL RECESSIVE)-LIKE 1"/>
    <property type="match status" value="1"/>
</dbReference>
<dbReference type="InterPro" id="IPR006626">
    <property type="entry name" value="PbH1"/>
</dbReference>
<dbReference type="GeneID" id="110983068"/>
<evidence type="ECO:0000256" key="16">
    <source>
        <dbReference type="SAM" id="MobiDB-lite"/>
    </source>
</evidence>
<keyword evidence="9 15" id="KW-0863">Zinc-finger</keyword>
<keyword evidence="7 18" id="KW-0732">Signal</keyword>
<keyword evidence="4" id="KW-1003">Cell membrane</keyword>
<dbReference type="SMART" id="SM00710">
    <property type="entry name" value="PbH1"/>
    <property type="match status" value="10"/>
</dbReference>
<reference evidence="23" key="1">
    <citation type="submission" date="2025-08" db="UniProtKB">
        <authorList>
            <consortium name="RefSeq"/>
        </authorList>
    </citation>
    <scope>IDENTIFICATION</scope>
</reference>
<keyword evidence="10" id="KW-0862">Zinc</keyword>
<feature type="compositionally biased region" description="Polar residues" evidence="16">
    <location>
        <begin position="3951"/>
        <end position="3962"/>
    </location>
</feature>
<dbReference type="Gene3D" id="2.60.40.10">
    <property type="entry name" value="Immunoglobulins"/>
    <property type="match status" value="12"/>
</dbReference>
<dbReference type="Pfam" id="PF01833">
    <property type="entry name" value="TIG"/>
    <property type="match status" value="13"/>
</dbReference>
<dbReference type="Pfam" id="PF07691">
    <property type="entry name" value="PA14"/>
    <property type="match status" value="1"/>
</dbReference>
<dbReference type="SUPFAM" id="SSF56988">
    <property type="entry name" value="Anthrax protective antigen"/>
    <property type="match status" value="1"/>
</dbReference>
<feature type="region of interest" description="Disordered" evidence="16">
    <location>
        <begin position="3942"/>
        <end position="3985"/>
    </location>
</feature>
<dbReference type="InterPro" id="IPR011050">
    <property type="entry name" value="Pectin_lyase_fold/virulence"/>
</dbReference>
<keyword evidence="14" id="KW-0966">Cell projection</keyword>
<dbReference type="SUPFAM" id="SSF81296">
    <property type="entry name" value="E set domains"/>
    <property type="match status" value="12"/>
</dbReference>
<organism evidence="22 23">
    <name type="scientific">Acanthaster planci</name>
    <name type="common">Crown-of-thorns starfish</name>
    <dbReference type="NCBI Taxonomy" id="133434"/>
    <lineage>
        <taxon>Eukaryota</taxon>
        <taxon>Metazoa</taxon>
        <taxon>Echinodermata</taxon>
        <taxon>Eleutherozoa</taxon>
        <taxon>Asterozoa</taxon>
        <taxon>Asteroidea</taxon>
        <taxon>Valvatacea</taxon>
        <taxon>Valvatida</taxon>
        <taxon>Acanthasteridae</taxon>
        <taxon>Acanthaster</taxon>
    </lineage>
</organism>
<dbReference type="SMART" id="SM00429">
    <property type="entry name" value="IPT"/>
    <property type="match status" value="12"/>
</dbReference>
<dbReference type="PANTHER" id="PTHR46769:SF2">
    <property type="entry name" value="FIBROCYSTIN-L ISOFORM 2 PRECURSOR-RELATED"/>
    <property type="match status" value="1"/>
</dbReference>
<feature type="domain" description="G8" evidence="20">
    <location>
        <begin position="3000"/>
        <end position="3123"/>
    </location>
</feature>
<dbReference type="Pfam" id="PF10162">
    <property type="entry name" value="G8"/>
    <property type="match status" value="2"/>
</dbReference>
<evidence type="ECO:0000256" key="14">
    <source>
        <dbReference type="ARBA" id="ARBA00023273"/>
    </source>
</evidence>
<evidence type="ECO:0000256" key="4">
    <source>
        <dbReference type="ARBA" id="ARBA00022475"/>
    </source>
</evidence>
<dbReference type="SUPFAM" id="SSF49503">
    <property type="entry name" value="Cupredoxins"/>
    <property type="match status" value="1"/>
</dbReference>
<evidence type="ECO:0000256" key="15">
    <source>
        <dbReference type="PROSITE-ProRule" id="PRU00134"/>
    </source>
</evidence>
<dbReference type="InterPro" id="IPR019316">
    <property type="entry name" value="G8_domain"/>
</dbReference>
<dbReference type="Gene3D" id="6.10.140.2220">
    <property type="match status" value="1"/>
</dbReference>
<dbReference type="PROSITE" id="PS51484">
    <property type="entry name" value="G8"/>
    <property type="match status" value="2"/>
</dbReference>
<dbReference type="GO" id="GO:0005886">
    <property type="term" value="C:plasma membrane"/>
    <property type="evidence" value="ECO:0007669"/>
    <property type="project" value="UniProtKB-SubCell"/>
</dbReference>
<evidence type="ECO:0000256" key="5">
    <source>
        <dbReference type="ARBA" id="ARBA00022692"/>
    </source>
</evidence>
<dbReference type="InterPro" id="IPR055401">
    <property type="entry name" value="CEMIP_beta-hel_dom"/>
</dbReference>
<keyword evidence="6" id="KW-0479">Metal-binding</keyword>
<dbReference type="Proteomes" id="UP000694845">
    <property type="component" value="Unplaced"/>
</dbReference>
<dbReference type="InterPro" id="IPR014756">
    <property type="entry name" value="Ig_E-set"/>
</dbReference>
<keyword evidence="8" id="KW-0677">Repeat</keyword>
<evidence type="ECO:0000313" key="23">
    <source>
        <dbReference type="RefSeq" id="XP_022097675.1"/>
    </source>
</evidence>
<accession>A0A8B7YYU9</accession>
<evidence type="ECO:0000256" key="7">
    <source>
        <dbReference type="ARBA" id="ARBA00022729"/>
    </source>
</evidence>
<evidence type="ECO:0000259" key="20">
    <source>
        <dbReference type="PROSITE" id="PS51484"/>
    </source>
</evidence>
<dbReference type="Gene3D" id="2.160.20.10">
    <property type="entry name" value="Single-stranded right-handed beta-helix, Pectin lyase-like"/>
    <property type="match status" value="2"/>
</dbReference>
<evidence type="ECO:0000256" key="9">
    <source>
        <dbReference type="ARBA" id="ARBA00022771"/>
    </source>
</evidence>
<dbReference type="InterPro" id="IPR002893">
    <property type="entry name" value="Znf_MYND"/>
</dbReference>
<feature type="domain" description="G8" evidence="20">
    <location>
        <begin position="2166"/>
        <end position="2286"/>
    </location>
</feature>
<dbReference type="InterPro" id="IPR002909">
    <property type="entry name" value="IPT_dom"/>
</dbReference>
<dbReference type="SMART" id="SM01225">
    <property type="entry name" value="G8"/>
    <property type="match status" value="2"/>
</dbReference>
<feature type="chain" id="PRO_5034956756" evidence="18">
    <location>
        <begin position="23"/>
        <end position="4675"/>
    </location>
</feature>
<dbReference type="PROSITE" id="PS50865">
    <property type="entry name" value="ZF_MYND_2"/>
    <property type="match status" value="1"/>
</dbReference>
<dbReference type="InterPro" id="IPR011658">
    <property type="entry name" value="PA14_dom"/>
</dbReference>
<dbReference type="OMA" id="RSFPQKM"/>
<dbReference type="SUPFAM" id="SSF144232">
    <property type="entry name" value="HIT/MYND zinc finger-like"/>
    <property type="match status" value="1"/>
</dbReference>
<dbReference type="Gene3D" id="2.60.40.420">
    <property type="entry name" value="Cupredoxins - blue copper proteins"/>
    <property type="match status" value="1"/>
</dbReference>
<evidence type="ECO:0000256" key="6">
    <source>
        <dbReference type="ARBA" id="ARBA00022723"/>
    </source>
</evidence>
<keyword evidence="11 17" id="KW-1133">Transmembrane helix</keyword>
<evidence type="ECO:0000256" key="13">
    <source>
        <dbReference type="ARBA" id="ARBA00023180"/>
    </source>
</evidence>
<evidence type="ECO:0000256" key="2">
    <source>
        <dbReference type="ARBA" id="ARBA00004236"/>
    </source>
</evidence>
<evidence type="ECO:0000256" key="18">
    <source>
        <dbReference type="SAM" id="SignalP"/>
    </source>
</evidence>
<keyword evidence="12 17" id="KW-0472">Membrane</keyword>
<dbReference type="InterPro" id="IPR037524">
    <property type="entry name" value="PA14/GLEYA"/>
</dbReference>
<dbReference type="InterPro" id="IPR008972">
    <property type="entry name" value="Cupredoxin"/>
</dbReference>
<dbReference type="CDD" id="cd00603">
    <property type="entry name" value="IPT_PCSR"/>
    <property type="match status" value="12"/>
</dbReference>
<dbReference type="FunFam" id="2.160.20.10:FF:000070">
    <property type="entry name" value="PKHD1 like 1"/>
    <property type="match status" value="1"/>
</dbReference>